<organism evidence="11">
    <name type="scientific">Albugo laibachii Nc14</name>
    <dbReference type="NCBI Taxonomy" id="890382"/>
    <lineage>
        <taxon>Eukaryota</taxon>
        <taxon>Sar</taxon>
        <taxon>Stramenopiles</taxon>
        <taxon>Oomycota</taxon>
        <taxon>Peronosporomycetes</taxon>
        <taxon>Albuginales</taxon>
        <taxon>Albuginaceae</taxon>
        <taxon>Albugo</taxon>
    </lineage>
</organism>
<dbReference type="InterPro" id="IPR012621">
    <property type="entry name" value="Tom7"/>
</dbReference>
<dbReference type="PANTHER" id="PTHR34944:SF2">
    <property type="entry name" value="MITOCHONDRIAL IMPORT RECEPTOR SUBUNIT TOM7"/>
    <property type="match status" value="1"/>
</dbReference>
<evidence type="ECO:0000256" key="9">
    <source>
        <dbReference type="ARBA" id="ARBA00023136"/>
    </source>
</evidence>
<dbReference type="Pfam" id="PF08038">
    <property type="entry name" value="Tom7"/>
    <property type="match status" value="1"/>
</dbReference>
<name>F0WBQ1_9STRA</name>
<gene>
    <name evidence="11" type="primary">AlNc14C53G4092</name>
    <name evidence="12" type="synonym">AlNc14C97G5895</name>
    <name evidence="11" type="ORF">ALNC14_047210</name>
    <name evidence="12" type="ORF">ALNC14_066780</name>
</gene>
<keyword evidence="5" id="KW-1000">Mitochondrion outer membrane</keyword>
<dbReference type="PANTHER" id="PTHR34944">
    <property type="entry name" value="MITOCHONDRIAL IMPORT RECEPTOR SUBUNIT TOM7"/>
    <property type="match status" value="1"/>
</dbReference>
<evidence type="ECO:0000256" key="10">
    <source>
        <dbReference type="SAM" id="Phobius"/>
    </source>
</evidence>
<dbReference type="EMBL" id="FR824098">
    <property type="protein sequence ID" value="CCA18578.1"/>
    <property type="molecule type" value="Genomic_DNA"/>
</dbReference>
<evidence type="ECO:0000256" key="3">
    <source>
        <dbReference type="ARBA" id="ARBA00022448"/>
    </source>
</evidence>
<keyword evidence="3" id="KW-0813">Transport</keyword>
<keyword evidence="7 10" id="KW-1133">Transmembrane helix</keyword>
<dbReference type="AlphaFoldDB" id="F0WBQ1"/>
<evidence type="ECO:0000256" key="6">
    <source>
        <dbReference type="ARBA" id="ARBA00022927"/>
    </source>
</evidence>
<evidence type="ECO:0000256" key="8">
    <source>
        <dbReference type="ARBA" id="ARBA00023128"/>
    </source>
</evidence>
<dbReference type="GO" id="GO:0030150">
    <property type="term" value="P:protein import into mitochondrial matrix"/>
    <property type="evidence" value="ECO:0007669"/>
    <property type="project" value="InterPro"/>
</dbReference>
<reference evidence="11" key="2">
    <citation type="submission" date="2011-02" db="EMBL/GenBank/DDBJ databases">
        <authorList>
            <person name="MacLean D."/>
        </authorList>
    </citation>
    <scope>NUCLEOTIDE SEQUENCE</scope>
</reference>
<evidence type="ECO:0000256" key="5">
    <source>
        <dbReference type="ARBA" id="ARBA00022787"/>
    </source>
</evidence>
<protein>
    <submittedName>
        <fullName evidence="11">AlNc14C53G4092 protein</fullName>
    </submittedName>
    <submittedName>
        <fullName evidence="12">AlNc14C97G5895 protein</fullName>
    </submittedName>
</protein>
<dbReference type="HOGENOM" id="CLU_3000502_0_0_1"/>
<keyword evidence="4 10" id="KW-0812">Transmembrane</keyword>
<evidence type="ECO:0000256" key="1">
    <source>
        <dbReference type="ARBA" id="ARBA00004572"/>
    </source>
</evidence>
<accession>F0WBQ1</accession>
<dbReference type="EMBL" id="FR824142">
    <property type="protein sequence ID" value="CCA20535.1"/>
    <property type="molecule type" value="Genomic_DNA"/>
</dbReference>
<keyword evidence="9 10" id="KW-0472">Membrane</keyword>
<comment type="similarity">
    <text evidence="2">Belongs to the Tom7 family.</text>
</comment>
<keyword evidence="8" id="KW-0496">Mitochondrion</keyword>
<evidence type="ECO:0000313" key="12">
    <source>
        <dbReference type="EMBL" id="CCA20535.1"/>
    </source>
</evidence>
<comment type="subcellular location">
    <subcellularLocation>
        <location evidence="1">Mitochondrion outer membrane</location>
        <topology evidence="1">Single-pass membrane protein</topology>
    </subcellularLocation>
</comment>
<evidence type="ECO:0000256" key="7">
    <source>
        <dbReference type="ARBA" id="ARBA00022989"/>
    </source>
</evidence>
<evidence type="ECO:0000256" key="4">
    <source>
        <dbReference type="ARBA" id="ARBA00022692"/>
    </source>
</evidence>
<keyword evidence="6" id="KW-0653">Protein transport</keyword>
<sequence>MAGKNWKSVQSTAISVIKPVVHWGFIPLIIYIGMRQDPTLTLWQVICPLATRNDPPAQLQ</sequence>
<proteinExistence type="inferred from homology"/>
<feature type="transmembrane region" description="Helical" evidence="10">
    <location>
        <begin position="12"/>
        <end position="34"/>
    </location>
</feature>
<evidence type="ECO:0000256" key="2">
    <source>
        <dbReference type="ARBA" id="ARBA00010917"/>
    </source>
</evidence>
<evidence type="ECO:0000313" key="11">
    <source>
        <dbReference type="EMBL" id="CCA18578.1"/>
    </source>
</evidence>
<dbReference type="GO" id="GO:0005742">
    <property type="term" value="C:mitochondrial outer membrane translocase complex"/>
    <property type="evidence" value="ECO:0007669"/>
    <property type="project" value="InterPro"/>
</dbReference>
<reference evidence="11" key="1">
    <citation type="journal article" date="2011" name="PLoS Biol.">
        <title>Gene gain and loss during evolution of obligate parasitism in the white rust pathogen of Arabidopsis thaliana.</title>
        <authorList>
            <person name="Kemen E."/>
            <person name="Gardiner A."/>
            <person name="Schultz-Larsen T."/>
            <person name="Kemen A.C."/>
            <person name="Balmuth A.L."/>
            <person name="Robert-Seilaniantz A."/>
            <person name="Bailey K."/>
            <person name="Holub E."/>
            <person name="Studholme D.J."/>
            <person name="Maclean D."/>
            <person name="Jones J.D."/>
        </authorList>
    </citation>
    <scope>NUCLEOTIDE SEQUENCE</scope>
</reference>